<proteinExistence type="predicted"/>
<reference evidence="3" key="1">
    <citation type="submission" date="2016-10" db="EMBL/GenBank/DDBJ databases">
        <authorList>
            <person name="Varghese N."/>
            <person name="Submissions S."/>
        </authorList>
    </citation>
    <scope>NUCLEOTIDE SEQUENCE [LARGE SCALE GENOMIC DNA]</scope>
    <source>
        <strain evidence="3">JCM 18195</strain>
    </source>
</reference>
<evidence type="ECO:0000313" key="2">
    <source>
        <dbReference type="EMBL" id="SFQ50196.1"/>
    </source>
</evidence>
<dbReference type="RefSeq" id="WP_092435398.1">
    <property type="nucleotide sequence ID" value="NZ_FOXM01000026.1"/>
</dbReference>
<dbReference type="OrthoDB" id="6883655at2"/>
<evidence type="ECO:0000313" key="3">
    <source>
        <dbReference type="Proteomes" id="UP000243084"/>
    </source>
</evidence>
<feature type="signal peptide" evidence="1">
    <location>
        <begin position="1"/>
        <end position="21"/>
    </location>
</feature>
<evidence type="ECO:0000256" key="1">
    <source>
        <dbReference type="SAM" id="SignalP"/>
    </source>
</evidence>
<keyword evidence="3" id="KW-1185">Reference proteome</keyword>
<keyword evidence="1" id="KW-0732">Signal</keyword>
<dbReference type="Proteomes" id="UP000243084">
    <property type="component" value="Unassembled WGS sequence"/>
</dbReference>
<organism evidence="2 3">
    <name type="scientific">Geopseudomonas sagittaria</name>
    <dbReference type="NCBI Taxonomy" id="1135990"/>
    <lineage>
        <taxon>Bacteria</taxon>
        <taxon>Pseudomonadati</taxon>
        <taxon>Pseudomonadota</taxon>
        <taxon>Gammaproteobacteria</taxon>
        <taxon>Pseudomonadales</taxon>
        <taxon>Pseudomonadaceae</taxon>
        <taxon>Geopseudomonas</taxon>
    </lineage>
</organism>
<dbReference type="AlphaFoldDB" id="A0A1I5Z140"/>
<name>A0A1I5Z140_9GAMM</name>
<dbReference type="EMBL" id="FOXM01000026">
    <property type="protein sequence ID" value="SFQ50196.1"/>
    <property type="molecule type" value="Genomic_DNA"/>
</dbReference>
<feature type="chain" id="PRO_5017299440" evidence="1">
    <location>
        <begin position="22"/>
        <end position="157"/>
    </location>
</feature>
<gene>
    <name evidence="2" type="ORF">SAMN05216229_12620</name>
</gene>
<accession>A0A1I5Z140</accession>
<protein>
    <submittedName>
        <fullName evidence="2">Uncharacterized protein</fullName>
    </submittedName>
</protein>
<sequence>MNIRFAAVGVVFLMGTGLAVAESGKANTPFQYIDMPVKEVANRVGVQPNQANNIVFDSADRHVLLESNGGTVDYVDVEFTNTPPCNPQKEIESEAVLKSLGLNPAEMELAIKQPGNHTYYDHKRMLKVGVSCNYEGAPLTAGFSRKNYMNLTSSAKQ</sequence>